<sequence length="600" mass="68398">MTEDASNNTQSGGNQRNPYDDLMYLSTSDFPGMQLRYNNGLGAKNKHGFLDGKVAMPEATSATYSQWLRCDNMIRCWLINSMEAGIKDGFMSVKSTKQLWSEILERNISQDNSSVAEYFNKLKRHWDEIEEIECIPDCTCGVMAGCTCSILKKLVESASKEKFMVFLMGLHESYDTLRTNILSMEPIPTLNKAYSFVQQIESQRNITNVLHFSQDVSALATDSKITIGLCNHCRKKGHTRETCFRMHPELRSNYMTRNTGQRFQNQKFSANKVEVDDDMPFDLLTGRQNMAISPNAHGQGDKQSSVFSSEQSRSLQCTSEDRCKVHSRIKLLHARLGHTSPAKLLRVADVHNGELKSFVYDTCVLAKLHKFPFERSVSRAENAFELIHIDLWGPYMTPLLTGAHYFLTIVDDHTRVTWMFLLKTKLQVYSLIKEVKIIRSDNGIENVQNSCLELFASRGIIHQKSVPGVPQQNGRVERKHRHLVETAKAIMINAGLPKRFWGECLLGATYIINKLPSSVLDWKVPAALLLQKPVAYDEMRVIGCLCFALVHSHQRDKFDPKGRKCVFLSYPHGQKAYKVYDLETHKILISRDVVFHEQLL</sequence>
<evidence type="ECO:0000313" key="3">
    <source>
        <dbReference type="Proteomes" id="UP001443914"/>
    </source>
</evidence>
<reference evidence="2" key="1">
    <citation type="submission" date="2024-03" db="EMBL/GenBank/DDBJ databases">
        <title>WGS assembly of Saponaria officinalis var. Norfolk2.</title>
        <authorList>
            <person name="Jenkins J."/>
            <person name="Shu S."/>
            <person name="Grimwood J."/>
            <person name="Barry K."/>
            <person name="Goodstein D."/>
            <person name="Schmutz J."/>
            <person name="Leebens-Mack J."/>
            <person name="Osbourn A."/>
        </authorList>
    </citation>
    <scope>NUCLEOTIDE SEQUENCE [LARGE SCALE GENOMIC DNA]</scope>
    <source>
        <strain evidence="2">JIC</strain>
    </source>
</reference>
<dbReference type="InterPro" id="IPR012337">
    <property type="entry name" value="RNaseH-like_sf"/>
</dbReference>
<dbReference type="AlphaFoldDB" id="A0AAW1KUF2"/>
<dbReference type="GO" id="GO:0003676">
    <property type="term" value="F:nucleic acid binding"/>
    <property type="evidence" value="ECO:0007669"/>
    <property type="project" value="InterPro"/>
</dbReference>
<accession>A0AAW1KUF2</accession>
<evidence type="ECO:0000313" key="2">
    <source>
        <dbReference type="EMBL" id="KAK9723639.1"/>
    </source>
</evidence>
<dbReference type="EMBL" id="JBDFQZ010000005">
    <property type="protein sequence ID" value="KAK9723639.1"/>
    <property type="molecule type" value="Genomic_DNA"/>
</dbReference>
<proteinExistence type="predicted"/>
<protein>
    <recommendedName>
        <fullName evidence="1">Integrase catalytic domain-containing protein</fullName>
    </recommendedName>
</protein>
<dbReference type="PANTHER" id="PTHR42648">
    <property type="entry name" value="TRANSPOSASE, PUTATIVE-RELATED"/>
    <property type="match status" value="1"/>
</dbReference>
<dbReference type="PROSITE" id="PS50994">
    <property type="entry name" value="INTEGRASE"/>
    <property type="match status" value="1"/>
</dbReference>
<dbReference type="Pfam" id="PF25597">
    <property type="entry name" value="SH3_retrovirus"/>
    <property type="match status" value="1"/>
</dbReference>
<feature type="domain" description="Integrase catalytic" evidence="1">
    <location>
        <begin position="337"/>
        <end position="533"/>
    </location>
</feature>
<keyword evidence="3" id="KW-1185">Reference proteome</keyword>
<dbReference type="InterPro" id="IPR001584">
    <property type="entry name" value="Integrase_cat-core"/>
</dbReference>
<dbReference type="SUPFAM" id="SSF53098">
    <property type="entry name" value="Ribonuclease H-like"/>
    <property type="match status" value="1"/>
</dbReference>
<organism evidence="2 3">
    <name type="scientific">Saponaria officinalis</name>
    <name type="common">Common soapwort</name>
    <name type="synonym">Lychnis saponaria</name>
    <dbReference type="NCBI Taxonomy" id="3572"/>
    <lineage>
        <taxon>Eukaryota</taxon>
        <taxon>Viridiplantae</taxon>
        <taxon>Streptophyta</taxon>
        <taxon>Embryophyta</taxon>
        <taxon>Tracheophyta</taxon>
        <taxon>Spermatophyta</taxon>
        <taxon>Magnoliopsida</taxon>
        <taxon>eudicotyledons</taxon>
        <taxon>Gunneridae</taxon>
        <taxon>Pentapetalae</taxon>
        <taxon>Caryophyllales</taxon>
        <taxon>Caryophyllaceae</taxon>
        <taxon>Caryophylleae</taxon>
        <taxon>Saponaria</taxon>
    </lineage>
</organism>
<dbReference type="InterPro" id="IPR036397">
    <property type="entry name" value="RNaseH_sf"/>
</dbReference>
<dbReference type="PANTHER" id="PTHR42648:SF31">
    <property type="entry name" value="RNA-DIRECTED DNA POLYMERASE"/>
    <property type="match status" value="1"/>
</dbReference>
<comment type="caution">
    <text evidence="2">The sequence shown here is derived from an EMBL/GenBank/DDBJ whole genome shotgun (WGS) entry which is preliminary data.</text>
</comment>
<evidence type="ECO:0000259" key="1">
    <source>
        <dbReference type="PROSITE" id="PS50994"/>
    </source>
</evidence>
<dbReference type="InterPro" id="IPR057670">
    <property type="entry name" value="SH3_retrovirus"/>
</dbReference>
<dbReference type="InterPro" id="IPR039537">
    <property type="entry name" value="Retrotran_Ty1/copia-like"/>
</dbReference>
<dbReference type="Proteomes" id="UP001443914">
    <property type="component" value="Unassembled WGS sequence"/>
</dbReference>
<gene>
    <name evidence="2" type="ORF">RND81_05G014800</name>
</gene>
<dbReference type="Gene3D" id="3.30.420.10">
    <property type="entry name" value="Ribonuclease H-like superfamily/Ribonuclease H"/>
    <property type="match status" value="1"/>
</dbReference>
<name>A0AAW1KUF2_SAPOF</name>
<dbReference type="GO" id="GO:0015074">
    <property type="term" value="P:DNA integration"/>
    <property type="evidence" value="ECO:0007669"/>
    <property type="project" value="InterPro"/>
</dbReference>